<sequence length="51" mass="5884">MLLEATCYLFQSVISLFLYWFVHAQCLNFNEDVTSNQYSDAPENLAFALSD</sequence>
<name>A0A482XMV5_LAOST</name>
<protein>
    <submittedName>
        <fullName evidence="1">Uncharacterized protein</fullName>
    </submittedName>
</protein>
<dbReference type="Proteomes" id="UP000291343">
    <property type="component" value="Unassembled WGS sequence"/>
</dbReference>
<dbReference type="InParanoid" id="A0A482XMV5"/>
<organism evidence="1 2">
    <name type="scientific">Laodelphax striatellus</name>
    <name type="common">Small brown planthopper</name>
    <name type="synonym">Delphax striatella</name>
    <dbReference type="NCBI Taxonomy" id="195883"/>
    <lineage>
        <taxon>Eukaryota</taxon>
        <taxon>Metazoa</taxon>
        <taxon>Ecdysozoa</taxon>
        <taxon>Arthropoda</taxon>
        <taxon>Hexapoda</taxon>
        <taxon>Insecta</taxon>
        <taxon>Pterygota</taxon>
        <taxon>Neoptera</taxon>
        <taxon>Paraneoptera</taxon>
        <taxon>Hemiptera</taxon>
        <taxon>Auchenorrhyncha</taxon>
        <taxon>Fulgoroidea</taxon>
        <taxon>Delphacidae</taxon>
        <taxon>Criomorphinae</taxon>
        <taxon>Laodelphax</taxon>
    </lineage>
</organism>
<proteinExistence type="predicted"/>
<comment type="caution">
    <text evidence="1">The sequence shown here is derived from an EMBL/GenBank/DDBJ whole genome shotgun (WGS) entry which is preliminary data.</text>
</comment>
<gene>
    <name evidence="1" type="ORF">LSTR_LSTR011794</name>
</gene>
<dbReference type="EMBL" id="QKKF02004910">
    <property type="protein sequence ID" value="RZF47057.1"/>
    <property type="molecule type" value="Genomic_DNA"/>
</dbReference>
<accession>A0A482XMV5</accession>
<evidence type="ECO:0000313" key="1">
    <source>
        <dbReference type="EMBL" id="RZF47057.1"/>
    </source>
</evidence>
<keyword evidence="2" id="KW-1185">Reference proteome</keyword>
<reference evidence="1 2" key="1">
    <citation type="journal article" date="2017" name="Gigascience">
        <title>Genome sequence of the small brown planthopper, Laodelphax striatellus.</title>
        <authorList>
            <person name="Zhu J."/>
            <person name="Jiang F."/>
            <person name="Wang X."/>
            <person name="Yang P."/>
            <person name="Bao Y."/>
            <person name="Zhao W."/>
            <person name="Wang W."/>
            <person name="Lu H."/>
            <person name="Wang Q."/>
            <person name="Cui N."/>
            <person name="Li J."/>
            <person name="Chen X."/>
            <person name="Luo L."/>
            <person name="Yu J."/>
            <person name="Kang L."/>
            <person name="Cui F."/>
        </authorList>
    </citation>
    <scope>NUCLEOTIDE SEQUENCE [LARGE SCALE GENOMIC DNA]</scope>
    <source>
        <strain evidence="1">Lst14</strain>
    </source>
</reference>
<evidence type="ECO:0000313" key="2">
    <source>
        <dbReference type="Proteomes" id="UP000291343"/>
    </source>
</evidence>
<dbReference type="AlphaFoldDB" id="A0A482XMV5"/>